<keyword evidence="6" id="KW-1185">Reference proteome</keyword>
<evidence type="ECO:0000259" key="4">
    <source>
        <dbReference type="Pfam" id="PF00248"/>
    </source>
</evidence>
<accession>A0A6M6JG48</accession>
<dbReference type="RefSeq" id="WP_172156142.1">
    <property type="nucleotide sequence ID" value="NZ_CP053564.1"/>
</dbReference>
<dbReference type="InterPro" id="IPR023210">
    <property type="entry name" value="NADP_OxRdtase_dom"/>
</dbReference>
<dbReference type="SUPFAM" id="SSF51430">
    <property type="entry name" value="NAD(P)-linked oxidoreductase"/>
    <property type="match status" value="1"/>
</dbReference>
<dbReference type="InterPro" id="IPR005399">
    <property type="entry name" value="K_chnl_volt-dep_bsu_KCNAB-rel"/>
</dbReference>
<protein>
    <submittedName>
        <fullName evidence="5">Aldo/keto reductase</fullName>
    </submittedName>
</protein>
<dbReference type="KEGG" id="pbro:HOP40_07860"/>
<dbReference type="EMBL" id="CP053564">
    <property type="protein sequence ID" value="QJY45722.1"/>
    <property type="molecule type" value="Genomic_DNA"/>
</dbReference>
<dbReference type="Proteomes" id="UP000505377">
    <property type="component" value="Chromosome"/>
</dbReference>
<proteinExistence type="inferred from homology"/>
<dbReference type="InterPro" id="IPR036812">
    <property type="entry name" value="NAD(P)_OxRdtase_dom_sf"/>
</dbReference>
<dbReference type="PANTHER" id="PTHR43150:SF2">
    <property type="entry name" value="HYPERKINETIC, ISOFORM M"/>
    <property type="match status" value="1"/>
</dbReference>
<dbReference type="Gene3D" id="3.20.20.100">
    <property type="entry name" value="NADP-dependent oxidoreductase domain"/>
    <property type="match status" value="1"/>
</dbReference>
<keyword evidence="2" id="KW-0521">NADP</keyword>
<keyword evidence="3" id="KW-0560">Oxidoreductase</keyword>
<comment type="similarity">
    <text evidence="1">Belongs to the shaker potassium channel beta subunit family.</text>
</comment>
<gene>
    <name evidence="5" type="ORF">HOP40_07860</name>
</gene>
<dbReference type="PANTHER" id="PTHR43150">
    <property type="entry name" value="HYPERKINETIC, ISOFORM M"/>
    <property type="match status" value="1"/>
</dbReference>
<dbReference type="GO" id="GO:0016491">
    <property type="term" value="F:oxidoreductase activity"/>
    <property type="evidence" value="ECO:0007669"/>
    <property type="project" value="UniProtKB-KW"/>
</dbReference>
<reference evidence="5 6" key="1">
    <citation type="submission" date="2020-05" db="EMBL/GenBank/DDBJ databases">
        <authorList>
            <person name="Mo P."/>
        </authorList>
    </citation>
    <scope>NUCLEOTIDE SEQUENCE [LARGE SCALE GENOMIC DNA]</scope>
    <source>
        <strain evidence="5 6">Gen01</strain>
    </source>
</reference>
<evidence type="ECO:0000313" key="6">
    <source>
        <dbReference type="Proteomes" id="UP000505377"/>
    </source>
</evidence>
<name>A0A6M6JG48_9PSEU</name>
<organism evidence="5 6">
    <name type="scientific">Pseudonocardia broussonetiae</name>
    <dbReference type="NCBI Taxonomy" id="2736640"/>
    <lineage>
        <taxon>Bacteria</taxon>
        <taxon>Bacillati</taxon>
        <taxon>Actinomycetota</taxon>
        <taxon>Actinomycetes</taxon>
        <taxon>Pseudonocardiales</taxon>
        <taxon>Pseudonocardiaceae</taxon>
        <taxon>Pseudonocardia</taxon>
    </lineage>
</organism>
<dbReference type="AlphaFoldDB" id="A0A6M6JG48"/>
<evidence type="ECO:0000313" key="5">
    <source>
        <dbReference type="EMBL" id="QJY45722.1"/>
    </source>
</evidence>
<evidence type="ECO:0000256" key="2">
    <source>
        <dbReference type="ARBA" id="ARBA00022857"/>
    </source>
</evidence>
<evidence type="ECO:0000256" key="1">
    <source>
        <dbReference type="ARBA" id="ARBA00006515"/>
    </source>
</evidence>
<dbReference type="Pfam" id="PF00248">
    <property type="entry name" value="Aldo_ket_red"/>
    <property type="match status" value="1"/>
</dbReference>
<sequence length="337" mass="36903">MSISHRRLGGTGLEVSAVSLGAWTTIGDRLADDEALVLLHRAHEAGVNLFDHAETYAAGSGERAFGRLLTRLGWDRETFAVCAKVFWGVHQRRPGTWGLSRKHVRDGCERSLRSLGVDYLDLFLCHRFDPDVPLAETVTAMSDLVRQGKVLYWGTSEWEPEQIRAAHEIAASGGGVAPVVEQRQYNMVVRDRVEGDFAEVQRDLGLGLMTWSPLLYGLLAGRYDDGMPTDARLCQPELQWLRHTALGDDEQAALTRIRRLTALARETGRHPVSMALSWVLRNPQVDTALCGASSGAQLSTLLAAAELPTQLDAATLRAIDAALADPADSSSHRSCAR</sequence>
<feature type="domain" description="NADP-dependent oxidoreductase" evidence="4">
    <location>
        <begin position="18"/>
        <end position="322"/>
    </location>
</feature>
<evidence type="ECO:0000256" key="3">
    <source>
        <dbReference type="ARBA" id="ARBA00023002"/>
    </source>
</evidence>